<accession>A0A844AQ61</accession>
<gene>
    <name evidence="2" type="ORF">GHT07_03270</name>
</gene>
<dbReference type="AlphaFoldDB" id="A0A844AQ61"/>
<comment type="caution">
    <text evidence="2">The sequence shown here is derived from an EMBL/GenBank/DDBJ whole genome shotgun (WGS) entry which is preliminary data.</text>
</comment>
<keyword evidence="3" id="KW-1185">Reference proteome</keyword>
<feature type="transmembrane region" description="Helical" evidence="1">
    <location>
        <begin position="50"/>
        <end position="72"/>
    </location>
</feature>
<reference evidence="2 3" key="1">
    <citation type="submission" date="2019-11" db="EMBL/GenBank/DDBJ databases">
        <title>Caenimonas koreensis gen. nov., sp. nov., isolated from activated sludge.</title>
        <authorList>
            <person name="Seung H.R."/>
        </authorList>
    </citation>
    <scope>NUCLEOTIDE SEQUENCE [LARGE SCALE GENOMIC DNA]</scope>
    <source>
        <strain evidence="2 3">EMB320</strain>
    </source>
</reference>
<feature type="transmembrane region" description="Helical" evidence="1">
    <location>
        <begin position="84"/>
        <end position="104"/>
    </location>
</feature>
<evidence type="ECO:0000313" key="2">
    <source>
        <dbReference type="EMBL" id="MRD46285.1"/>
    </source>
</evidence>
<keyword evidence="1" id="KW-1133">Transmembrane helix</keyword>
<keyword evidence="1" id="KW-0472">Membrane</keyword>
<dbReference type="RefSeq" id="WP_153583618.1">
    <property type="nucleotide sequence ID" value="NZ_WJBU01000002.1"/>
</dbReference>
<dbReference type="OrthoDB" id="9828480at2"/>
<protein>
    <submittedName>
        <fullName evidence="2">Uncharacterized protein</fullName>
    </submittedName>
</protein>
<sequence length="419" mass="43349">MHCTSERLRSLRTVGAHCLREVIAQPPAKLAGLATLCATAGAWSSGDETIATGLLIGATAGAGVLVVGRIACHQFGTTTARSKAAVALSAAAGGGLAAACAIGNEAAVMATESMVAVSAIALCAARVVAVRSREEVPPWINAGCVLAAVAAGVMAFCAFTIAVPRGSRAIHMGGGPDGFLLARQAGSLVEALAVEIGKELLSGCGPSVDRRGLTFDDRIKAAAQGLLPYIAACVLINGMAAPALLANGDGVSQDVVFEDLVAAVLVTCLTNVLRNGVNATVVIHTWDGGKRDGLPDNPIDYQAEPKTMLGRAATIVDRWAVRSLLMAARTATYVFMRTQGFSIEASAMVAQGKYAVFAQFREVLADLMVGDGWSPQVLVHLRETDPPSRIDLEEIEAQFDAQAVELEFERVLQQAGATA</sequence>
<keyword evidence="1" id="KW-0812">Transmembrane</keyword>
<feature type="transmembrane region" description="Helical" evidence="1">
    <location>
        <begin position="110"/>
        <end position="128"/>
    </location>
</feature>
<feature type="transmembrane region" description="Helical" evidence="1">
    <location>
        <begin position="140"/>
        <end position="163"/>
    </location>
</feature>
<evidence type="ECO:0000313" key="3">
    <source>
        <dbReference type="Proteomes" id="UP000487350"/>
    </source>
</evidence>
<proteinExistence type="predicted"/>
<organism evidence="2 3">
    <name type="scientific">Caenimonas koreensis DSM 17982</name>
    <dbReference type="NCBI Taxonomy" id="1121255"/>
    <lineage>
        <taxon>Bacteria</taxon>
        <taxon>Pseudomonadati</taxon>
        <taxon>Pseudomonadota</taxon>
        <taxon>Betaproteobacteria</taxon>
        <taxon>Burkholderiales</taxon>
        <taxon>Comamonadaceae</taxon>
        <taxon>Caenimonas</taxon>
    </lineage>
</organism>
<dbReference type="Proteomes" id="UP000487350">
    <property type="component" value="Unassembled WGS sequence"/>
</dbReference>
<dbReference type="EMBL" id="WJBU01000002">
    <property type="protein sequence ID" value="MRD46285.1"/>
    <property type="molecule type" value="Genomic_DNA"/>
</dbReference>
<name>A0A844AQ61_9BURK</name>
<evidence type="ECO:0000256" key="1">
    <source>
        <dbReference type="SAM" id="Phobius"/>
    </source>
</evidence>